<dbReference type="SUPFAM" id="SSF55961">
    <property type="entry name" value="Bet v1-like"/>
    <property type="match status" value="1"/>
</dbReference>
<accession>A0AAU9KGW4</accession>
<dbReference type="PANTHER" id="PTHR34560:SF1">
    <property type="entry name" value="START DOMAIN-CONTAINING PROTEIN"/>
    <property type="match status" value="1"/>
</dbReference>
<protein>
    <recommendedName>
        <fullName evidence="3">START domain-containing protein</fullName>
    </recommendedName>
</protein>
<name>A0AAU9KGW4_9CILI</name>
<comment type="caution">
    <text evidence="1">The sequence shown here is derived from an EMBL/GenBank/DDBJ whole genome shotgun (WGS) entry which is preliminary data.</text>
</comment>
<keyword evidence="2" id="KW-1185">Reference proteome</keyword>
<evidence type="ECO:0000313" key="2">
    <source>
        <dbReference type="Proteomes" id="UP001162131"/>
    </source>
</evidence>
<dbReference type="InterPro" id="IPR023393">
    <property type="entry name" value="START-like_dom_sf"/>
</dbReference>
<reference evidence="1" key="1">
    <citation type="submission" date="2021-09" db="EMBL/GenBank/DDBJ databases">
        <authorList>
            <consortium name="AG Swart"/>
            <person name="Singh M."/>
            <person name="Singh A."/>
            <person name="Seah K."/>
            <person name="Emmerich C."/>
        </authorList>
    </citation>
    <scope>NUCLEOTIDE SEQUENCE</scope>
    <source>
        <strain evidence="1">ATCC30299</strain>
    </source>
</reference>
<evidence type="ECO:0008006" key="3">
    <source>
        <dbReference type="Google" id="ProtNLM"/>
    </source>
</evidence>
<dbReference type="Gene3D" id="3.30.530.20">
    <property type="match status" value="1"/>
</dbReference>
<dbReference type="AlphaFoldDB" id="A0AAU9KGW4"/>
<evidence type="ECO:0000313" key="1">
    <source>
        <dbReference type="EMBL" id="CAG9334954.1"/>
    </source>
</evidence>
<proteinExistence type="predicted"/>
<organism evidence="1 2">
    <name type="scientific">Blepharisma stoltei</name>
    <dbReference type="NCBI Taxonomy" id="1481888"/>
    <lineage>
        <taxon>Eukaryota</taxon>
        <taxon>Sar</taxon>
        <taxon>Alveolata</taxon>
        <taxon>Ciliophora</taxon>
        <taxon>Postciliodesmatophora</taxon>
        <taxon>Heterotrichea</taxon>
        <taxon>Heterotrichida</taxon>
        <taxon>Blepharismidae</taxon>
        <taxon>Blepharisma</taxon>
    </lineage>
</organism>
<gene>
    <name evidence="1" type="ORF">BSTOLATCC_MIC62535</name>
</gene>
<dbReference type="EMBL" id="CAJZBQ010000060">
    <property type="protein sequence ID" value="CAG9334954.1"/>
    <property type="molecule type" value="Genomic_DNA"/>
</dbReference>
<sequence length="285" mass="32837">MGKLQTLLEEFKAAFNSDNVEAQLRIHEKIEKYHNQHPNLKKTSQKCVEYKKFLEETDCFDMCLELLLNSGWDLEYEGSEILVESRGSGADFMSRASLVINAPLLSTISVITEVDLLSTWVQVLNGVETIAEPTNSRKLGFYNFWFPWPLSDRQCVLEFSTYPVKSEQGILFMMKTPENSKYLNIDIPGPVEGLVRMNIPIGGVFVQYISPMLTKVVIVVQANGNISSLPDWLFNFGTKRIMYYLMDALRNQILNFQGSVYERRVTEREGYYRFLCQYIQQNIGD</sequence>
<dbReference type="Proteomes" id="UP001162131">
    <property type="component" value="Unassembled WGS sequence"/>
</dbReference>
<dbReference type="PANTHER" id="PTHR34560">
    <property type="entry name" value="POLYKETIDE CYCLASE/DEHYDRASE/LIPID TRANSPORT SUPERFAMILY PROTEIN"/>
    <property type="match status" value="1"/>
</dbReference>